<gene>
    <name evidence="3" type="ORF">B5K06_03000</name>
</gene>
<evidence type="ECO:0000256" key="2">
    <source>
        <dbReference type="SAM" id="SignalP"/>
    </source>
</evidence>
<evidence type="ECO:0008006" key="5">
    <source>
        <dbReference type="Google" id="ProtNLM"/>
    </source>
</evidence>
<keyword evidence="2" id="KW-0732">Signal</keyword>
<dbReference type="AlphaFoldDB" id="A0A370KWC3"/>
<feature type="signal peptide" evidence="2">
    <location>
        <begin position="1"/>
        <end position="22"/>
    </location>
</feature>
<keyword evidence="1" id="KW-0812">Transmembrane</keyword>
<proteinExistence type="predicted"/>
<evidence type="ECO:0000256" key="1">
    <source>
        <dbReference type="SAM" id="Phobius"/>
    </source>
</evidence>
<keyword evidence="1" id="KW-1133">Transmembrane helix</keyword>
<dbReference type="Proteomes" id="UP000254939">
    <property type="component" value="Unassembled WGS sequence"/>
</dbReference>
<dbReference type="NCBIfam" id="TIGR02186">
    <property type="entry name" value="alph_Pro_TM"/>
    <property type="match status" value="1"/>
</dbReference>
<accession>A0A370KWC3</accession>
<sequence length="269" mass="29172">MRRVLTALLLLCVILLPAVATAQMLLPGQATQTTAEGLEIGTSTSEIAITSDFRGADLTIFGAVTNTDSLLLAIGQYDVVVVLEGPRENATVRRKERVFGIWVNTRSMTFEAVPHSYSMSSSRMLDDITTPLDLTDMGIGIDHIPLTPVGFVGNASNLGEFRQAFRRLQENGGLYDRDPSGVRFVSSSLFKASLRLPANIPNGVHTVRAYLFKSGNFVTEKSVPLRVIKTGIEQMITDAAHAQPIAYGLLSVFLALITGWGASVVFRKD</sequence>
<protein>
    <recommendedName>
        <fullName evidence="5">TIGR02186 family protein</fullName>
    </recommendedName>
</protein>
<feature type="chain" id="PRO_5016621665" description="TIGR02186 family protein" evidence="2">
    <location>
        <begin position="23"/>
        <end position="269"/>
    </location>
</feature>
<reference evidence="3 4" key="1">
    <citation type="submission" date="2017-03" db="EMBL/GenBank/DDBJ databases">
        <title>Genome analysis of Rhizobial strains effectives or ineffectives for nitrogen fixation isolated from bean seeds.</title>
        <authorList>
            <person name="Peralta H."/>
            <person name="Aguilar-Vera A."/>
            <person name="Mora Y."/>
            <person name="Vargas-Lagunas C."/>
            <person name="Girard L."/>
            <person name="Mora J."/>
        </authorList>
    </citation>
    <scope>NUCLEOTIDE SEQUENCE [LARGE SCALE GENOMIC DNA]</scope>
    <source>
        <strain evidence="3 4">CCGM3</strain>
    </source>
</reference>
<comment type="caution">
    <text evidence="3">The sequence shown here is derived from an EMBL/GenBank/DDBJ whole genome shotgun (WGS) entry which is preliminary data.</text>
</comment>
<dbReference type="OrthoDB" id="9815212at2"/>
<dbReference type="RefSeq" id="WP_114711283.1">
    <property type="nucleotide sequence ID" value="NZ_KZ857258.1"/>
</dbReference>
<organism evidence="3 4">
    <name type="scientific">Rhizobium grahamii</name>
    <dbReference type="NCBI Taxonomy" id="1120045"/>
    <lineage>
        <taxon>Bacteria</taxon>
        <taxon>Pseudomonadati</taxon>
        <taxon>Pseudomonadota</taxon>
        <taxon>Alphaproteobacteria</taxon>
        <taxon>Hyphomicrobiales</taxon>
        <taxon>Rhizobiaceae</taxon>
        <taxon>Rhizobium/Agrobacterium group</taxon>
        <taxon>Rhizobium</taxon>
    </lineage>
</organism>
<feature type="transmembrane region" description="Helical" evidence="1">
    <location>
        <begin position="245"/>
        <end position="266"/>
    </location>
</feature>
<dbReference type="Pfam" id="PF09608">
    <property type="entry name" value="Alph_Pro_TM"/>
    <property type="match status" value="1"/>
</dbReference>
<name>A0A370KWC3_9HYPH</name>
<dbReference type="InterPro" id="IPR019088">
    <property type="entry name" value="CHP02186-rel_TM"/>
</dbReference>
<evidence type="ECO:0000313" key="3">
    <source>
        <dbReference type="EMBL" id="RDJ16016.1"/>
    </source>
</evidence>
<keyword evidence="1" id="KW-0472">Membrane</keyword>
<evidence type="ECO:0000313" key="4">
    <source>
        <dbReference type="Proteomes" id="UP000254939"/>
    </source>
</evidence>
<dbReference type="EMBL" id="NAAC01000003">
    <property type="protein sequence ID" value="RDJ16016.1"/>
    <property type="molecule type" value="Genomic_DNA"/>
</dbReference>